<name>A0A060H3K6_XYLFS</name>
<dbReference type="PIRSF" id="PIRSF005901">
    <property type="entry name" value="EF-P"/>
    <property type="match status" value="1"/>
</dbReference>
<dbReference type="NCBIfam" id="NF003392">
    <property type="entry name" value="PRK04542.1"/>
    <property type="match status" value="1"/>
</dbReference>
<dbReference type="HAMAP" id="MF_00646">
    <property type="entry name" value="EFP"/>
    <property type="match status" value="1"/>
</dbReference>
<dbReference type="InterPro" id="IPR012340">
    <property type="entry name" value="NA-bd_OB-fold"/>
</dbReference>
<dbReference type="Pfam" id="PF01132">
    <property type="entry name" value="EFP"/>
    <property type="match status" value="1"/>
</dbReference>
<feature type="domain" description="Elongation factor P C-terminal" evidence="3">
    <location>
        <begin position="131"/>
        <end position="186"/>
    </location>
</feature>
<dbReference type="FunFam" id="2.40.50.140:FF:000004">
    <property type="entry name" value="Elongation factor P"/>
    <property type="match status" value="1"/>
</dbReference>
<reference evidence="5 6" key="1">
    <citation type="submission" date="2013-08" db="EMBL/GenBank/DDBJ databases">
        <authorList>
            <person name="Stouthamer R."/>
            <person name="Nunney L."/>
        </authorList>
    </citation>
    <scope>NUCLEOTIDE SEQUENCE [LARGE SCALE GENOMIC DNA]</scope>
    <source>
        <strain evidence="6">ann-1</strain>
    </source>
</reference>
<evidence type="ECO:0000256" key="1">
    <source>
        <dbReference type="ARBA" id="ARBA00009479"/>
    </source>
</evidence>
<dbReference type="HOGENOM" id="CLU_074944_2_0_6"/>
<evidence type="ECO:0000313" key="6">
    <source>
        <dbReference type="Proteomes" id="UP000027215"/>
    </source>
</evidence>
<dbReference type="InterPro" id="IPR013185">
    <property type="entry name" value="Transl_elong_KOW-like"/>
</dbReference>
<dbReference type="PROSITE" id="PS01275">
    <property type="entry name" value="EFP"/>
    <property type="match status" value="1"/>
</dbReference>
<dbReference type="GO" id="GO:0043043">
    <property type="term" value="P:peptide biosynthetic process"/>
    <property type="evidence" value="ECO:0007669"/>
    <property type="project" value="InterPro"/>
</dbReference>
<dbReference type="NCBIfam" id="TIGR02178">
    <property type="entry name" value="yeiP"/>
    <property type="match status" value="1"/>
</dbReference>
<dbReference type="RefSeq" id="WP_020851336.1">
    <property type="nucleotide sequence ID" value="NZ_CP006696.1"/>
</dbReference>
<dbReference type="PANTHER" id="PTHR30053">
    <property type="entry name" value="ELONGATION FACTOR P"/>
    <property type="match status" value="1"/>
</dbReference>
<dbReference type="Proteomes" id="UP000027215">
    <property type="component" value="Chromosome"/>
</dbReference>
<comment type="similarity">
    <text evidence="1 2">Belongs to the elongation factor P family.</text>
</comment>
<dbReference type="InterPro" id="IPR013852">
    <property type="entry name" value="Transl_elong_P/YeiP_CS"/>
</dbReference>
<dbReference type="InterPro" id="IPR001059">
    <property type="entry name" value="Transl_elong_P/YeiP_cen"/>
</dbReference>
<evidence type="ECO:0000256" key="2">
    <source>
        <dbReference type="HAMAP-Rule" id="MF_00646"/>
    </source>
</evidence>
<keyword evidence="5" id="KW-0251">Elongation factor</keyword>
<gene>
    <name evidence="5" type="ORF">D934_05785</name>
</gene>
<dbReference type="SUPFAM" id="SSF50249">
    <property type="entry name" value="Nucleic acid-binding proteins"/>
    <property type="match status" value="2"/>
</dbReference>
<accession>A0A060H3K6</accession>
<protein>
    <recommendedName>
        <fullName evidence="2">Elongation factor P-like protein</fullName>
    </recommendedName>
</protein>
<dbReference type="InterPro" id="IPR011897">
    <property type="entry name" value="Transl_elong_p-like_YeiP"/>
</dbReference>
<dbReference type="PANTHER" id="PTHR30053:SF14">
    <property type="entry name" value="TRANSLATION ELONGATION FACTOR KOW-LIKE DOMAIN-CONTAINING PROTEIN"/>
    <property type="match status" value="1"/>
</dbReference>
<dbReference type="Pfam" id="PF08207">
    <property type="entry name" value="EFP_N"/>
    <property type="match status" value="1"/>
</dbReference>
<dbReference type="SMART" id="SM00841">
    <property type="entry name" value="Elong-fact-P_C"/>
    <property type="match status" value="1"/>
</dbReference>
<dbReference type="AlphaFoldDB" id="A0A060H3K6"/>
<dbReference type="InterPro" id="IPR015365">
    <property type="entry name" value="Elong-fact-P_C"/>
</dbReference>
<dbReference type="SUPFAM" id="SSF50104">
    <property type="entry name" value="Translation proteins SH3-like domain"/>
    <property type="match status" value="1"/>
</dbReference>
<evidence type="ECO:0000259" key="3">
    <source>
        <dbReference type="SMART" id="SM00841"/>
    </source>
</evidence>
<proteinExistence type="inferred from homology"/>
<dbReference type="CDD" id="cd05794">
    <property type="entry name" value="S1_EF-P_repeat_2"/>
    <property type="match status" value="1"/>
</dbReference>
<dbReference type="PATRIC" id="fig|155920.8.peg.1356"/>
<dbReference type="GO" id="GO:0005829">
    <property type="term" value="C:cytosol"/>
    <property type="evidence" value="ECO:0007669"/>
    <property type="project" value="UniProtKB-ARBA"/>
</dbReference>
<dbReference type="GO" id="GO:0003746">
    <property type="term" value="F:translation elongation factor activity"/>
    <property type="evidence" value="ECO:0007669"/>
    <property type="project" value="UniProtKB-UniRule"/>
</dbReference>
<dbReference type="SMART" id="SM01185">
    <property type="entry name" value="EFP"/>
    <property type="match status" value="1"/>
</dbReference>
<dbReference type="Pfam" id="PF09285">
    <property type="entry name" value="Elong-fact-P_C"/>
    <property type="match status" value="1"/>
</dbReference>
<dbReference type="Gene3D" id="2.40.50.140">
    <property type="entry name" value="Nucleic acid-binding proteins"/>
    <property type="match status" value="2"/>
</dbReference>
<dbReference type="EMBL" id="CP006696">
    <property type="protein sequence ID" value="AIC09885.1"/>
    <property type="molecule type" value="Genomic_DNA"/>
</dbReference>
<dbReference type="InterPro" id="IPR014722">
    <property type="entry name" value="Rib_uL2_dom2"/>
</dbReference>
<feature type="domain" description="Translation elongation factor P/YeiP central" evidence="4">
    <location>
        <begin position="68"/>
        <end position="123"/>
    </location>
</feature>
<dbReference type="InterPro" id="IPR020599">
    <property type="entry name" value="Transl_elong_fac_P/YeiP"/>
</dbReference>
<dbReference type="Gene3D" id="2.30.30.30">
    <property type="match status" value="1"/>
</dbReference>
<dbReference type="KEGG" id="xfs:D934_05785"/>
<evidence type="ECO:0000259" key="4">
    <source>
        <dbReference type="SMART" id="SM01185"/>
    </source>
</evidence>
<sequence length="188" mass="20471">MKASEMKKGSIVEYNNGTYQIRDIQRSSPQGRGGNVRFRFVMYSVPGGSKLEASFDADEMLTAVELLRREASFSYKDGEAFVFLDEEDYTLYTLDAEAIGDNAGYISEGLSGCYVQLIDASPVALQLPQHVVLEVVDTPPELKGGTATKRPKPAKLITGIEVMVPEYITTGERILVNTTTGAFGGRAS</sequence>
<keyword evidence="5" id="KW-0648">Protein biosynthesis</keyword>
<organism evidence="5 6">
    <name type="scientific">Xylella fastidiosa subsp. sandyi Ann-1</name>
    <dbReference type="NCBI Taxonomy" id="155920"/>
    <lineage>
        <taxon>Bacteria</taxon>
        <taxon>Pseudomonadati</taxon>
        <taxon>Pseudomonadota</taxon>
        <taxon>Gammaproteobacteria</taxon>
        <taxon>Lysobacterales</taxon>
        <taxon>Lysobacteraceae</taxon>
        <taxon>Xylella</taxon>
    </lineage>
</organism>
<dbReference type="InterPro" id="IPR008991">
    <property type="entry name" value="Translation_prot_SH3-like_sf"/>
</dbReference>
<evidence type="ECO:0000313" key="5">
    <source>
        <dbReference type="EMBL" id="AIC09885.1"/>
    </source>
</evidence>